<accession>A0A5N3VC87</accession>
<dbReference type="PANTHER" id="PTHR10033:SF15">
    <property type="entry name" value="CALSEQUESTRIN-2"/>
    <property type="match status" value="1"/>
</dbReference>
<feature type="non-terminal residue" evidence="7">
    <location>
        <position position="237"/>
    </location>
</feature>
<dbReference type="PRINTS" id="PR00312">
    <property type="entry name" value="CALSEQUESTRN"/>
</dbReference>
<dbReference type="PANTHER" id="PTHR10033">
    <property type="entry name" value="CALSEQUESTRIN"/>
    <property type="match status" value="1"/>
</dbReference>
<evidence type="ECO:0000256" key="2">
    <source>
        <dbReference type="ARBA" id="ARBA00010987"/>
    </source>
</evidence>
<organism evidence="7 8">
    <name type="scientific">Muntiacus reevesi</name>
    <name type="common">Reeves' muntjac</name>
    <name type="synonym">Cervus reevesi</name>
    <dbReference type="NCBI Taxonomy" id="9886"/>
    <lineage>
        <taxon>Eukaryota</taxon>
        <taxon>Metazoa</taxon>
        <taxon>Chordata</taxon>
        <taxon>Craniata</taxon>
        <taxon>Vertebrata</taxon>
        <taxon>Euteleostomi</taxon>
        <taxon>Mammalia</taxon>
        <taxon>Eutheria</taxon>
        <taxon>Laurasiatheria</taxon>
        <taxon>Artiodactyla</taxon>
        <taxon>Ruminantia</taxon>
        <taxon>Pecora</taxon>
        <taxon>Cervidae</taxon>
        <taxon>Muntiacinae</taxon>
        <taxon>Muntiacus</taxon>
    </lineage>
</organism>
<name>A0A5N3VC87_MUNRE</name>
<proteinExistence type="inferred from homology"/>
<keyword evidence="3 6" id="KW-0106">Calcium</keyword>
<dbReference type="GO" id="GO:0033018">
    <property type="term" value="C:sarcoplasmic reticulum lumen"/>
    <property type="evidence" value="ECO:0007669"/>
    <property type="project" value="UniProtKB-SubCell"/>
</dbReference>
<protein>
    <recommendedName>
        <fullName evidence="6">Calsequestrin</fullName>
    </recommendedName>
</protein>
<evidence type="ECO:0000256" key="4">
    <source>
        <dbReference type="ARBA" id="ARBA00022951"/>
    </source>
</evidence>
<dbReference type="InterPro" id="IPR018233">
    <property type="entry name" value="Calsequestrin_CS"/>
</dbReference>
<evidence type="ECO:0000313" key="7">
    <source>
        <dbReference type="EMBL" id="KAB0345936.1"/>
    </source>
</evidence>
<dbReference type="InterPro" id="IPR001393">
    <property type="entry name" value="Calsequestrin"/>
</dbReference>
<comment type="subcellular location">
    <subcellularLocation>
        <location evidence="1">Sarcoplasmic reticulum lumen</location>
    </subcellularLocation>
</comment>
<evidence type="ECO:0000256" key="5">
    <source>
        <dbReference type="ARBA" id="ARBA00023179"/>
    </source>
</evidence>
<dbReference type="PROSITE" id="PS00863">
    <property type="entry name" value="CALSEQUESTRIN_1"/>
    <property type="match status" value="1"/>
</dbReference>
<comment type="caution">
    <text evidence="7">The sequence shown here is derived from an EMBL/GenBank/DDBJ whole genome shotgun (WGS) entry which is preliminary data.</text>
</comment>
<keyword evidence="5" id="KW-0514">Muscle protein</keyword>
<dbReference type="GO" id="GO:0005509">
    <property type="term" value="F:calcium ion binding"/>
    <property type="evidence" value="ECO:0007669"/>
    <property type="project" value="InterPro"/>
</dbReference>
<comment type="similarity">
    <text evidence="2 6">Belongs to the calsequestrin family.</text>
</comment>
<dbReference type="EMBL" id="VCEB01002786">
    <property type="protein sequence ID" value="KAB0345936.1"/>
    <property type="molecule type" value="Genomic_DNA"/>
</dbReference>
<keyword evidence="8" id="KW-1185">Reference proteome</keyword>
<dbReference type="Gene3D" id="3.40.30.10">
    <property type="entry name" value="Glutaredoxin"/>
    <property type="match status" value="1"/>
</dbReference>
<evidence type="ECO:0000256" key="6">
    <source>
        <dbReference type="RuleBase" id="RU000648"/>
    </source>
</evidence>
<gene>
    <name evidence="7" type="ORF">FD755_024409</name>
</gene>
<evidence type="ECO:0000313" key="8">
    <source>
        <dbReference type="Proteomes" id="UP000326062"/>
    </source>
</evidence>
<reference evidence="7 8" key="1">
    <citation type="submission" date="2019-06" db="EMBL/GenBank/DDBJ databases">
        <title>Discovery of a novel chromosome fission-fusion reversal in muntjac.</title>
        <authorList>
            <person name="Mudd A.B."/>
            <person name="Bredeson J.V."/>
            <person name="Baum R."/>
            <person name="Hockemeyer D."/>
            <person name="Rokhsar D.S."/>
        </authorList>
    </citation>
    <scope>NUCLEOTIDE SEQUENCE [LARGE SCALE GENOMIC DNA]</scope>
    <source>
        <strain evidence="7">UCam_UCB_Mr</strain>
        <tissue evidence="7">Fibroblast cell line</tissue>
    </source>
</reference>
<evidence type="ECO:0000256" key="1">
    <source>
        <dbReference type="ARBA" id="ARBA00004564"/>
    </source>
</evidence>
<dbReference type="Pfam" id="PF01216">
    <property type="entry name" value="Calsequestrin"/>
    <property type="match status" value="1"/>
</dbReference>
<sequence length="237" mass="26728">MTPTKSSEAPFTCLPSAFLGKKTSAQMKRAHLFVVGVYLLCSCRAEEGLNFPTYDGKDRVVSLTEKNFKQVLKKYDLLCLYYHEPLSSDKVVQKQFQLKEIVLEISYTQEHLGVPRILVKITELGDRDLDLYPGFASAYRMINVKHLLNAYCAWFEPYSISLIIPWTEEPGGLLSIRSHRVGPGGAHCGCREHETLRRLTERGNALLSGRHVEGMTKNWFGNPEAKILTGLIPLGKI</sequence>
<dbReference type="Proteomes" id="UP000326062">
    <property type="component" value="Unassembled WGS sequence"/>
</dbReference>
<dbReference type="GO" id="GO:0030018">
    <property type="term" value="C:Z disc"/>
    <property type="evidence" value="ECO:0007669"/>
    <property type="project" value="TreeGrafter"/>
</dbReference>
<keyword evidence="4" id="KW-0703">Sarcoplasmic reticulum</keyword>
<dbReference type="AlphaFoldDB" id="A0A5N3VC87"/>
<evidence type="ECO:0000256" key="3">
    <source>
        <dbReference type="ARBA" id="ARBA00022837"/>
    </source>
</evidence>
<dbReference type="GO" id="GO:0010881">
    <property type="term" value="P:regulation of cardiac muscle contraction by regulation of the release of sequestered calcium ion"/>
    <property type="evidence" value="ECO:0007669"/>
    <property type="project" value="TreeGrafter"/>
</dbReference>
<comment type="function">
    <text evidence="6">Calsequestrin is a high-capacity, moderate affinity, calcium-binding protein and thus acts as an internal calcium store in muscle.</text>
</comment>